<dbReference type="PANTHER" id="PTHR43179:SF7">
    <property type="entry name" value="RHAMNOSYLTRANSFERASE WBBL"/>
    <property type="match status" value="1"/>
</dbReference>
<feature type="domain" description="Glycosyltransferase 2-like" evidence="1">
    <location>
        <begin position="605"/>
        <end position="718"/>
    </location>
</feature>
<dbReference type="EMBL" id="BPRE01000012">
    <property type="protein sequence ID" value="GJE77109.1"/>
    <property type="molecule type" value="Genomic_DNA"/>
</dbReference>
<evidence type="ECO:0000313" key="2">
    <source>
        <dbReference type="EMBL" id="GJE77109.1"/>
    </source>
</evidence>
<sequence>MPSKCQPTGGRIVTSAARSRLYLLVLGRLPRPHDGGEGTPPDQLIVDLLGSREFAVSTAEPLLDGCYDAPIDLCDPDLQSWAEQTFSLETAPQQPRLTVLARVLGSQMVATHRIRAEAPWSAGALSHALQSFAGEAPLAERDLDPLQIFARVADGIEILDLAGITTGDATGGVRLAATGGSVLFRLSQAGPSAFCRLDLGMAIDGGEGSASLAVDYGDGFSDAHVLRLAPRGRRRYPVFLAAPDRIRHVRWELTAPGQLARPLLLKARPLSRNAVENTLRPIVGARATGWLDDHTLPTLRPGDPEAQAFRLSRRLSRDLGGHVNGERGYEDWLAWTAGSHAAARHDPSGRSPGFDLMMRVEPSQLSSARATLASLRCQTYPFWTVKVVLIGACPDEAVGSLASVIEDCERVTLLHRPPNSTWAAAFNLALAGATGDWLACLLPGDLLAADALAEVAAHLGGNPDLRFVYADHDRLDAEGLRKDPTFKPDFSPEALLGFDYVERPAFMRVDDVRAVGGWREVAAEGVGYDLTLRITSRLAPAAIGHLSRVLLHAGCGTDAVHGTPGLATILREHLARTRVEMRVDPVPGVGLHLRHRPTRPAPTVSLIVPTRDRADLLGLCVRSIITHTAYDDYEVIVVNNDSREPETQELFESWRSDPRIRVVDQPGPFNFALLNNRAVDLCHGEVVGLINNDVEINSPDWLTDMALWALHPGIGCVGSKLLFPDRRVQHGGVIVGVGGVAAHSHKFSEGDAIGYGRRLALVHNVSAVTAACLLIRRSLYEAVGGLDESLPVLFNDVDFCLKVDAAGYRNIVCPFHPLIHHESSSRGRDVTAAQLARLRTETEIMTRKWGNRLHRDPYYSPNLTRIHENFDYNWI</sequence>
<proteinExistence type="predicted"/>
<evidence type="ECO:0000313" key="3">
    <source>
        <dbReference type="Proteomes" id="UP001055093"/>
    </source>
</evidence>
<dbReference type="Pfam" id="PF00535">
    <property type="entry name" value="Glycos_transf_2"/>
    <property type="match status" value="2"/>
</dbReference>
<keyword evidence="3" id="KW-1185">Reference proteome</keyword>
<evidence type="ECO:0000259" key="1">
    <source>
        <dbReference type="Pfam" id="PF00535"/>
    </source>
</evidence>
<dbReference type="InterPro" id="IPR001173">
    <property type="entry name" value="Glyco_trans_2-like"/>
</dbReference>
<dbReference type="Gene3D" id="3.90.550.10">
    <property type="entry name" value="Spore Coat Polysaccharide Biosynthesis Protein SpsA, Chain A"/>
    <property type="match status" value="2"/>
</dbReference>
<organism evidence="2 3">
    <name type="scientific">Methylorubrum suomiense</name>
    <dbReference type="NCBI Taxonomy" id="144191"/>
    <lineage>
        <taxon>Bacteria</taxon>
        <taxon>Pseudomonadati</taxon>
        <taxon>Pseudomonadota</taxon>
        <taxon>Alphaproteobacteria</taxon>
        <taxon>Hyphomicrobiales</taxon>
        <taxon>Methylobacteriaceae</taxon>
        <taxon>Methylorubrum</taxon>
    </lineage>
</organism>
<protein>
    <recommendedName>
        <fullName evidence="1">Glycosyltransferase 2-like domain-containing protein</fullName>
    </recommendedName>
</protein>
<feature type="domain" description="Glycosyltransferase 2-like" evidence="1">
    <location>
        <begin position="369"/>
        <end position="459"/>
    </location>
</feature>
<dbReference type="InterPro" id="IPR029044">
    <property type="entry name" value="Nucleotide-diphossugar_trans"/>
</dbReference>
<reference evidence="2" key="1">
    <citation type="journal article" date="2021" name="Front. Microbiol.">
        <title>Comprehensive Comparative Genomics and Phenotyping of Methylobacterium Species.</title>
        <authorList>
            <person name="Alessa O."/>
            <person name="Ogura Y."/>
            <person name="Fujitani Y."/>
            <person name="Takami H."/>
            <person name="Hayashi T."/>
            <person name="Sahin N."/>
            <person name="Tani A."/>
        </authorList>
    </citation>
    <scope>NUCLEOTIDE SEQUENCE</scope>
    <source>
        <strain evidence="2">DSM 14458</strain>
    </source>
</reference>
<gene>
    <name evidence="2" type="ORF">BGCPKDLD_3710</name>
</gene>
<dbReference type="Proteomes" id="UP001055093">
    <property type="component" value="Unassembled WGS sequence"/>
</dbReference>
<accession>A0ABQ4V0E5</accession>
<reference evidence="2" key="2">
    <citation type="submission" date="2021-08" db="EMBL/GenBank/DDBJ databases">
        <authorList>
            <person name="Tani A."/>
            <person name="Ola A."/>
            <person name="Ogura Y."/>
            <person name="Katsura K."/>
            <person name="Hayashi T."/>
        </authorList>
    </citation>
    <scope>NUCLEOTIDE SEQUENCE</scope>
    <source>
        <strain evidence="2">DSM 14458</strain>
    </source>
</reference>
<comment type="caution">
    <text evidence="2">The sequence shown here is derived from an EMBL/GenBank/DDBJ whole genome shotgun (WGS) entry which is preliminary data.</text>
</comment>
<dbReference type="RefSeq" id="WP_137830827.1">
    <property type="nucleotide sequence ID" value="NZ_BPRE01000012.1"/>
</dbReference>
<dbReference type="SUPFAM" id="SSF53448">
    <property type="entry name" value="Nucleotide-diphospho-sugar transferases"/>
    <property type="match status" value="2"/>
</dbReference>
<name>A0ABQ4V0E5_9HYPH</name>
<dbReference type="PANTHER" id="PTHR43179">
    <property type="entry name" value="RHAMNOSYLTRANSFERASE WBBL"/>
    <property type="match status" value="1"/>
</dbReference>